<dbReference type="AlphaFoldDB" id="A0A6C0AIA2"/>
<dbReference type="EMBL" id="MN740626">
    <property type="protein sequence ID" value="QHS79190.1"/>
    <property type="molecule type" value="Genomic_DNA"/>
</dbReference>
<proteinExistence type="predicted"/>
<organism evidence="1">
    <name type="scientific">viral metagenome</name>
    <dbReference type="NCBI Taxonomy" id="1070528"/>
    <lineage>
        <taxon>unclassified sequences</taxon>
        <taxon>metagenomes</taxon>
        <taxon>organismal metagenomes</taxon>
    </lineage>
</organism>
<accession>A0A6C0AIA2</accession>
<evidence type="ECO:0000313" key="1">
    <source>
        <dbReference type="EMBL" id="QHS79190.1"/>
    </source>
</evidence>
<sequence>MDVLRKTQTLQDCLSSIRLVEQLCERTYKPKLCEQVRPYCTHYCYRFKN</sequence>
<name>A0A6C0AIA2_9ZZZZ</name>
<reference evidence="1" key="1">
    <citation type="journal article" date="2020" name="Nature">
        <title>Giant virus diversity and host interactions through global metagenomics.</title>
        <authorList>
            <person name="Schulz F."/>
            <person name="Roux S."/>
            <person name="Paez-Espino D."/>
            <person name="Jungbluth S."/>
            <person name="Walsh D.A."/>
            <person name="Denef V.J."/>
            <person name="McMahon K.D."/>
            <person name="Konstantinidis K.T."/>
            <person name="Eloe-Fadrosh E.A."/>
            <person name="Kyrpides N.C."/>
            <person name="Woyke T."/>
        </authorList>
    </citation>
    <scope>NUCLEOTIDE SEQUENCE</scope>
    <source>
        <strain evidence="1">GVMAG-S-1035118-87</strain>
    </source>
</reference>
<protein>
    <submittedName>
        <fullName evidence="1">Uncharacterized protein</fullName>
    </submittedName>
</protein>